<dbReference type="SUPFAM" id="SSF53187">
    <property type="entry name" value="Zn-dependent exopeptidases"/>
    <property type="match status" value="1"/>
</dbReference>
<proteinExistence type="predicted"/>
<accession>A0ABV6KIY9</accession>
<dbReference type="Gene3D" id="3.40.630.10">
    <property type="entry name" value="Zn peptidases"/>
    <property type="match status" value="1"/>
</dbReference>
<dbReference type="InterPro" id="IPR010158">
    <property type="entry name" value="Amidase_Cbmase"/>
</dbReference>
<dbReference type="PANTHER" id="PTHR32494">
    <property type="entry name" value="ALLANTOATE DEIMINASE-RELATED"/>
    <property type="match status" value="1"/>
</dbReference>
<evidence type="ECO:0000313" key="3">
    <source>
        <dbReference type="Proteomes" id="UP001589838"/>
    </source>
</evidence>
<dbReference type="RefSeq" id="WP_335959931.1">
    <property type="nucleotide sequence ID" value="NZ_JAXBLX010000007.1"/>
</dbReference>
<evidence type="ECO:0000256" key="1">
    <source>
        <dbReference type="ARBA" id="ARBA00022801"/>
    </source>
</evidence>
<sequence>MISWAGHDAQFINKICPSVMLFVPSKNGKSHCEEEETTWEECEQGANMLLETLLSLLKDKQRLFE</sequence>
<protein>
    <submittedName>
        <fullName evidence="2">M20/M25/M40 family metallo-hydrolase</fullName>
    </submittedName>
</protein>
<name>A0ABV6KIY9_9BACI</name>
<dbReference type="EMBL" id="JBHLUX010000093">
    <property type="protein sequence ID" value="MFC0473286.1"/>
    <property type="molecule type" value="Genomic_DNA"/>
</dbReference>
<dbReference type="Pfam" id="PF01546">
    <property type="entry name" value="Peptidase_M20"/>
    <property type="match status" value="1"/>
</dbReference>
<dbReference type="Proteomes" id="UP001589838">
    <property type="component" value="Unassembled WGS sequence"/>
</dbReference>
<gene>
    <name evidence="2" type="ORF">ACFFHM_22980</name>
</gene>
<reference evidence="2 3" key="1">
    <citation type="submission" date="2024-09" db="EMBL/GenBank/DDBJ databases">
        <authorList>
            <person name="Sun Q."/>
            <person name="Mori K."/>
        </authorList>
    </citation>
    <scope>NUCLEOTIDE SEQUENCE [LARGE SCALE GENOMIC DNA]</scope>
    <source>
        <strain evidence="2 3">NCAIM B.02610</strain>
    </source>
</reference>
<comment type="caution">
    <text evidence="2">The sequence shown here is derived from an EMBL/GenBank/DDBJ whole genome shotgun (WGS) entry which is preliminary data.</text>
</comment>
<dbReference type="PANTHER" id="PTHR32494:SF5">
    <property type="entry name" value="ALLANTOATE AMIDOHYDROLASE"/>
    <property type="match status" value="1"/>
</dbReference>
<keyword evidence="3" id="KW-1185">Reference proteome</keyword>
<dbReference type="InterPro" id="IPR002933">
    <property type="entry name" value="Peptidase_M20"/>
</dbReference>
<keyword evidence="1" id="KW-0378">Hydrolase</keyword>
<evidence type="ECO:0000313" key="2">
    <source>
        <dbReference type="EMBL" id="MFC0473286.1"/>
    </source>
</evidence>
<organism evidence="2 3">
    <name type="scientific">Halalkalibacter kiskunsagensis</name>
    <dbReference type="NCBI Taxonomy" id="1548599"/>
    <lineage>
        <taxon>Bacteria</taxon>
        <taxon>Bacillati</taxon>
        <taxon>Bacillota</taxon>
        <taxon>Bacilli</taxon>
        <taxon>Bacillales</taxon>
        <taxon>Bacillaceae</taxon>
        <taxon>Halalkalibacter</taxon>
    </lineage>
</organism>